<organism evidence="2 3">
    <name type="scientific">Novosphingobium jiangmenense</name>
    <dbReference type="NCBI Taxonomy" id="2791981"/>
    <lineage>
        <taxon>Bacteria</taxon>
        <taxon>Pseudomonadati</taxon>
        <taxon>Pseudomonadota</taxon>
        <taxon>Alphaproteobacteria</taxon>
        <taxon>Sphingomonadales</taxon>
        <taxon>Sphingomonadaceae</taxon>
        <taxon>Novosphingobium</taxon>
    </lineage>
</organism>
<feature type="domain" description="SnoaL-like" evidence="1">
    <location>
        <begin position="5"/>
        <end position="131"/>
    </location>
</feature>
<evidence type="ECO:0000313" key="3">
    <source>
        <dbReference type="Proteomes" id="UP000600799"/>
    </source>
</evidence>
<sequence>MLSLQEISDRIEIQDLFARYSFAIDERDWAALDTVFTPDARIDYSETGGAKGTLAEIKAWLPVALERFPTFQHMVATTKLELDGDEARSRTILFNPMTHKAQDGTEQVFFIGLWYRDRLVRTADGWRIAERYEEMGWSHNVPPMGPVPEIVVPEIGA</sequence>
<reference evidence="2 3" key="1">
    <citation type="submission" date="2020-11" db="EMBL/GenBank/DDBJ databases">
        <title>The genome sequence of Novosphingobium sp. 1Y9A.</title>
        <authorList>
            <person name="Liu Y."/>
        </authorList>
    </citation>
    <scope>NUCLEOTIDE SEQUENCE [LARGE SCALE GENOMIC DNA]</scope>
    <source>
        <strain evidence="2 3">1Y9A</strain>
    </source>
</reference>
<keyword evidence="3" id="KW-1185">Reference proteome</keyword>
<dbReference type="EMBL" id="JADQDC010000001">
    <property type="protein sequence ID" value="MBF9149813.1"/>
    <property type="molecule type" value="Genomic_DNA"/>
</dbReference>
<accession>A0ABS0HC29</accession>
<dbReference type="Proteomes" id="UP000600799">
    <property type="component" value="Unassembled WGS sequence"/>
</dbReference>
<dbReference type="Gene3D" id="3.10.450.50">
    <property type="match status" value="1"/>
</dbReference>
<comment type="caution">
    <text evidence="2">The sequence shown here is derived from an EMBL/GenBank/DDBJ whole genome shotgun (WGS) entry which is preliminary data.</text>
</comment>
<proteinExistence type="predicted"/>
<dbReference type="InterPro" id="IPR037401">
    <property type="entry name" value="SnoaL-like"/>
</dbReference>
<dbReference type="SUPFAM" id="SSF54427">
    <property type="entry name" value="NTF2-like"/>
    <property type="match status" value="1"/>
</dbReference>
<protein>
    <submittedName>
        <fullName evidence="2">Nuclear transport factor 2 family protein</fullName>
    </submittedName>
</protein>
<evidence type="ECO:0000259" key="1">
    <source>
        <dbReference type="Pfam" id="PF13577"/>
    </source>
</evidence>
<dbReference type="Pfam" id="PF13577">
    <property type="entry name" value="SnoaL_4"/>
    <property type="match status" value="1"/>
</dbReference>
<dbReference type="CDD" id="cd00531">
    <property type="entry name" value="NTF2_like"/>
    <property type="match status" value="1"/>
</dbReference>
<name>A0ABS0HC29_9SPHN</name>
<evidence type="ECO:0000313" key="2">
    <source>
        <dbReference type="EMBL" id="MBF9149813.1"/>
    </source>
</evidence>
<dbReference type="InterPro" id="IPR032710">
    <property type="entry name" value="NTF2-like_dom_sf"/>
</dbReference>
<dbReference type="RefSeq" id="WP_196274166.1">
    <property type="nucleotide sequence ID" value="NZ_JADQDC010000001.1"/>
</dbReference>
<gene>
    <name evidence="2" type="ORF">I2488_02230</name>
</gene>